<reference evidence="1 2" key="1">
    <citation type="submission" date="2023-11" db="EMBL/GenBank/DDBJ databases">
        <authorList>
            <person name="Cook R."/>
            <person name="Crisci M."/>
            <person name="Pye H."/>
            <person name="Adriaenssens E."/>
            <person name="Santini J."/>
        </authorList>
    </citation>
    <scope>NUCLEOTIDE SEQUENCE [LARGE SCALE GENOMIC DNA]</scope>
    <source>
        <strain evidence="1">Lak_Megaphage_RVC_AP3_GC26</strain>
    </source>
</reference>
<sequence length="132" mass="15825">MKELNSFKELFTWNKEEQQDLEFENLNLVTAVYSAKRIEMLRDEFKSTYKKLTDLLDIRKSDKLLKDRIKEFNAEQWIQHVYSYMNASVRKYEDLTYAINFHNILFPDEPALGLTEDEIKIINQIKGIEIII</sequence>
<organism evidence="1 2">
    <name type="scientific">phage Lak_Megaphage_RVC_AP3_GC26</name>
    <dbReference type="NCBI Taxonomy" id="3109225"/>
    <lineage>
        <taxon>Viruses</taxon>
        <taxon>Duplodnaviria</taxon>
        <taxon>Heunggongvirae</taxon>
        <taxon>Uroviricota</taxon>
        <taxon>Caudoviricetes</taxon>
        <taxon>Caudoviricetes code 15 clade</taxon>
    </lineage>
</organism>
<proteinExistence type="predicted"/>
<keyword evidence="2" id="KW-1185">Reference proteome</keyword>
<dbReference type="Proteomes" id="UP001348805">
    <property type="component" value="Segment"/>
</dbReference>
<protein>
    <submittedName>
        <fullName evidence="1">Uncharacterized protein</fullName>
    </submittedName>
</protein>
<dbReference type="EMBL" id="OR769219">
    <property type="protein sequence ID" value="WQJ51370.1"/>
    <property type="molecule type" value="Genomic_DNA"/>
</dbReference>
<evidence type="ECO:0000313" key="1">
    <source>
        <dbReference type="EMBL" id="WQJ51370.1"/>
    </source>
</evidence>
<accession>A0ABZ0Z0A4</accession>
<name>A0ABZ0Z0A4_9CAUD</name>
<evidence type="ECO:0000313" key="2">
    <source>
        <dbReference type="Proteomes" id="UP001348805"/>
    </source>
</evidence>